<name>A0A453RFB1_AEGTS</name>
<dbReference type="Gramene" id="AET7Gv20564600.2">
    <property type="protein sequence ID" value="AET7Gv20564600.2"/>
    <property type="gene ID" value="AET7Gv20564600"/>
</dbReference>
<dbReference type="GO" id="GO:0043531">
    <property type="term" value="F:ADP binding"/>
    <property type="evidence" value="ECO:0007669"/>
    <property type="project" value="InterPro"/>
</dbReference>
<dbReference type="SUPFAM" id="SSF52540">
    <property type="entry name" value="P-loop containing nucleoside triphosphate hydrolases"/>
    <property type="match status" value="1"/>
</dbReference>
<evidence type="ECO:0000313" key="2">
    <source>
        <dbReference type="EnsemblPlants" id="AET7Gv20564600.2"/>
    </source>
</evidence>
<dbReference type="AlphaFoldDB" id="A0A453RFB1"/>
<evidence type="ECO:0000259" key="1">
    <source>
        <dbReference type="Pfam" id="PF00931"/>
    </source>
</evidence>
<dbReference type="Gene3D" id="3.40.50.300">
    <property type="entry name" value="P-loop containing nucleotide triphosphate hydrolases"/>
    <property type="match status" value="1"/>
</dbReference>
<dbReference type="PANTHER" id="PTHR23155">
    <property type="entry name" value="DISEASE RESISTANCE PROTEIN RP"/>
    <property type="match status" value="1"/>
</dbReference>
<dbReference type="PANTHER" id="PTHR23155:SF906">
    <property type="entry name" value="OS08G0205100 PROTEIN"/>
    <property type="match status" value="1"/>
</dbReference>
<dbReference type="Gene3D" id="1.10.8.430">
    <property type="entry name" value="Helical domain of apoptotic protease-activating factors"/>
    <property type="match status" value="1"/>
</dbReference>
<accession>A0A453RFB1</accession>
<reference evidence="2" key="3">
    <citation type="journal article" date="2017" name="Nature">
        <title>Genome sequence of the progenitor of the wheat D genome Aegilops tauschii.</title>
        <authorList>
            <person name="Luo M.C."/>
            <person name="Gu Y.Q."/>
            <person name="Puiu D."/>
            <person name="Wang H."/>
            <person name="Twardziok S.O."/>
            <person name="Deal K.R."/>
            <person name="Huo N."/>
            <person name="Zhu T."/>
            <person name="Wang L."/>
            <person name="Wang Y."/>
            <person name="McGuire P.E."/>
            <person name="Liu S."/>
            <person name="Long H."/>
            <person name="Ramasamy R.K."/>
            <person name="Rodriguez J.C."/>
            <person name="Van S.L."/>
            <person name="Yuan L."/>
            <person name="Wang Z."/>
            <person name="Xia Z."/>
            <person name="Xiao L."/>
            <person name="Anderson O.D."/>
            <person name="Ouyang S."/>
            <person name="Liang Y."/>
            <person name="Zimin A.V."/>
            <person name="Pertea G."/>
            <person name="Qi P."/>
            <person name="Bennetzen J.L."/>
            <person name="Dai X."/>
            <person name="Dawson M.W."/>
            <person name="Muller H.G."/>
            <person name="Kugler K."/>
            <person name="Rivarola-Duarte L."/>
            <person name="Spannagl M."/>
            <person name="Mayer K.F.X."/>
            <person name="Lu F.H."/>
            <person name="Bevan M.W."/>
            <person name="Leroy P."/>
            <person name="Li P."/>
            <person name="You F.M."/>
            <person name="Sun Q."/>
            <person name="Liu Z."/>
            <person name="Lyons E."/>
            <person name="Wicker T."/>
            <person name="Salzberg S.L."/>
            <person name="Devos K.M."/>
            <person name="Dvorak J."/>
        </authorList>
    </citation>
    <scope>NUCLEOTIDE SEQUENCE [LARGE SCALE GENOMIC DNA]</scope>
    <source>
        <strain evidence="2">cv. AL8/78</strain>
    </source>
</reference>
<reference evidence="2" key="5">
    <citation type="journal article" date="2021" name="G3 (Bethesda)">
        <title>Aegilops tauschii genome assembly Aet v5.0 features greater sequence contiguity and improved annotation.</title>
        <authorList>
            <person name="Wang L."/>
            <person name="Zhu T."/>
            <person name="Rodriguez J.C."/>
            <person name="Deal K.R."/>
            <person name="Dubcovsky J."/>
            <person name="McGuire P.E."/>
            <person name="Lux T."/>
            <person name="Spannagl M."/>
            <person name="Mayer K.F.X."/>
            <person name="Baldrich P."/>
            <person name="Meyers B.C."/>
            <person name="Huo N."/>
            <person name="Gu Y.Q."/>
            <person name="Zhou H."/>
            <person name="Devos K.M."/>
            <person name="Bennetzen J.L."/>
            <person name="Unver T."/>
            <person name="Budak H."/>
            <person name="Gulick P.J."/>
            <person name="Galiba G."/>
            <person name="Kalapos B."/>
            <person name="Nelson D.R."/>
            <person name="Li P."/>
            <person name="You F.M."/>
            <person name="Luo M.C."/>
            <person name="Dvorak J."/>
        </authorList>
    </citation>
    <scope>NUCLEOTIDE SEQUENCE [LARGE SCALE GENOMIC DNA]</scope>
    <source>
        <strain evidence="2">cv. AL8/78</strain>
    </source>
</reference>
<reference evidence="3" key="1">
    <citation type="journal article" date="2014" name="Science">
        <title>Ancient hybridizations among the ancestral genomes of bread wheat.</title>
        <authorList>
            <consortium name="International Wheat Genome Sequencing Consortium,"/>
            <person name="Marcussen T."/>
            <person name="Sandve S.R."/>
            <person name="Heier L."/>
            <person name="Spannagl M."/>
            <person name="Pfeifer M."/>
            <person name="Jakobsen K.S."/>
            <person name="Wulff B.B."/>
            <person name="Steuernagel B."/>
            <person name="Mayer K.F."/>
            <person name="Olsen O.A."/>
        </authorList>
    </citation>
    <scope>NUCLEOTIDE SEQUENCE [LARGE SCALE GENOMIC DNA]</scope>
    <source>
        <strain evidence="3">cv. AL8/78</strain>
    </source>
</reference>
<keyword evidence="3" id="KW-1185">Reference proteome</keyword>
<dbReference type="GO" id="GO:0098542">
    <property type="term" value="P:defense response to other organism"/>
    <property type="evidence" value="ECO:0007669"/>
    <property type="project" value="TreeGrafter"/>
</dbReference>
<dbReference type="Pfam" id="PF00931">
    <property type="entry name" value="NB-ARC"/>
    <property type="match status" value="1"/>
</dbReference>
<feature type="domain" description="NB-ARC" evidence="1">
    <location>
        <begin position="27"/>
        <end position="98"/>
    </location>
</feature>
<protein>
    <recommendedName>
        <fullName evidence="1">NB-ARC domain-containing protein</fullName>
    </recommendedName>
</protein>
<dbReference type="Proteomes" id="UP000015105">
    <property type="component" value="Chromosome 7D"/>
</dbReference>
<evidence type="ECO:0000313" key="3">
    <source>
        <dbReference type="Proteomes" id="UP000015105"/>
    </source>
</evidence>
<dbReference type="EnsemblPlants" id="AET7Gv20564600.2">
    <property type="protein sequence ID" value="AET7Gv20564600.2"/>
    <property type="gene ID" value="AET7Gv20564600"/>
</dbReference>
<reference evidence="3" key="2">
    <citation type="journal article" date="2017" name="Nat. Plants">
        <title>The Aegilops tauschii genome reveals multiple impacts of transposons.</title>
        <authorList>
            <person name="Zhao G."/>
            <person name="Zou C."/>
            <person name="Li K."/>
            <person name="Wang K."/>
            <person name="Li T."/>
            <person name="Gao L."/>
            <person name="Zhang X."/>
            <person name="Wang H."/>
            <person name="Yang Z."/>
            <person name="Liu X."/>
            <person name="Jiang W."/>
            <person name="Mao L."/>
            <person name="Kong X."/>
            <person name="Jiao Y."/>
            <person name="Jia J."/>
        </authorList>
    </citation>
    <scope>NUCLEOTIDE SEQUENCE [LARGE SCALE GENOMIC DNA]</scope>
    <source>
        <strain evidence="3">cv. AL8/78</strain>
    </source>
</reference>
<proteinExistence type="predicted"/>
<dbReference type="InterPro" id="IPR044974">
    <property type="entry name" value="Disease_R_plants"/>
</dbReference>
<reference evidence="2" key="4">
    <citation type="submission" date="2019-03" db="UniProtKB">
        <authorList>
            <consortium name="EnsemblPlants"/>
        </authorList>
    </citation>
    <scope>IDENTIFICATION</scope>
</reference>
<dbReference type="PRINTS" id="PR00364">
    <property type="entry name" value="DISEASERSIST"/>
</dbReference>
<sequence length="149" mass="17038">LFQIIYYDLSHNFSLLTITNKLLADIVMNVCRYLIIIDDIWDVSAWDIIKCVFPENYLGSRVITTTRIQVVAKACCFHGHDHILEMKPLNDKDSRRLFFGRIFGSEEACPHHLRGVSVEILKKCGGLPLAIVAISSMLASEDSIQKERW</sequence>
<dbReference type="InterPro" id="IPR002182">
    <property type="entry name" value="NB-ARC"/>
</dbReference>
<dbReference type="InterPro" id="IPR027417">
    <property type="entry name" value="P-loop_NTPase"/>
</dbReference>
<organism evidence="2 3">
    <name type="scientific">Aegilops tauschii subsp. strangulata</name>
    <name type="common">Goatgrass</name>
    <dbReference type="NCBI Taxonomy" id="200361"/>
    <lineage>
        <taxon>Eukaryota</taxon>
        <taxon>Viridiplantae</taxon>
        <taxon>Streptophyta</taxon>
        <taxon>Embryophyta</taxon>
        <taxon>Tracheophyta</taxon>
        <taxon>Spermatophyta</taxon>
        <taxon>Magnoliopsida</taxon>
        <taxon>Liliopsida</taxon>
        <taxon>Poales</taxon>
        <taxon>Poaceae</taxon>
        <taxon>BOP clade</taxon>
        <taxon>Pooideae</taxon>
        <taxon>Triticodae</taxon>
        <taxon>Triticeae</taxon>
        <taxon>Triticinae</taxon>
        <taxon>Aegilops</taxon>
    </lineage>
</organism>
<dbReference type="InterPro" id="IPR042197">
    <property type="entry name" value="Apaf_helical"/>
</dbReference>